<comment type="caution">
    <text evidence="6">The sequence shown here is derived from an EMBL/GenBank/DDBJ whole genome shotgun (WGS) entry which is preliminary data.</text>
</comment>
<reference evidence="6 7" key="1">
    <citation type="submission" date="2020-05" db="EMBL/GenBank/DDBJ databases">
        <title>Azospirillum oleiclasticum sp. nov, a nitrogen-fixing and heavy crude oil-emulsifying bacterium isolated from the crude oil of Yumen Oilfield.</title>
        <authorList>
            <person name="Wu D."/>
            <person name="Cai M."/>
            <person name="Zhang X."/>
        </authorList>
    </citation>
    <scope>NUCLEOTIDE SEQUENCE [LARGE SCALE GENOMIC DNA]</scope>
    <source>
        <strain evidence="6 7">ROY-1-1-2</strain>
    </source>
</reference>
<dbReference type="PROSITE" id="PS50977">
    <property type="entry name" value="HTH_TETR_2"/>
    <property type="match status" value="1"/>
</dbReference>
<dbReference type="InterPro" id="IPR036271">
    <property type="entry name" value="Tet_transcr_reg_TetR-rel_C_sf"/>
</dbReference>
<dbReference type="EMBL" id="JABFDB010000035">
    <property type="protein sequence ID" value="NYZ24119.1"/>
    <property type="molecule type" value="Genomic_DNA"/>
</dbReference>
<keyword evidence="3" id="KW-0804">Transcription</keyword>
<dbReference type="SUPFAM" id="SSF48498">
    <property type="entry name" value="Tetracyclin repressor-like, C-terminal domain"/>
    <property type="match status" value="1"/>
</dbReference>
<dbReference type="PANTHER" id="PTHR30055">
    <property type="entry name" value="HTH-TYPE TRANSCRIPTIONAL REGULATOR RUTR"/>
    <property type="match status" value="1"/>
</dbReference>
<keyword evidence="7" id="KW-1185">Reference proteome</keyword>
<gene>
    <name evidence="6" type="ORF">HND93_30820</name>
</gene>
<dbReference type="Gene3D" id="1.10.357.10">
    <property type="entry name" value="Tetracycline Repressor, domain 2"/>
    <property type="match status" value="1"/>
</dbReference>
<dbReference type="RefSeq" id="WP_343055380.1">
    <property type="nucleotide sequence ID" value="NZ_JABFDB010000035.1"/>
</dbReference>
<keyword evidence="1" id="KW-0805">Transcription regulation</keyword>
<dbReference type="PANTHER" id="PTHR30055:SF240">
    <property type="entry name" value="HTH-TYPE TRANSCRIPTIONAL REGULATOR ACRR"/>
    <property type="match status" value="1"/>
</dbReference>
<dbReference type="Gene3D" id="1.10.10.60">
    <property type="entry name" value="Homeodomain-like"/>
    <property type="match status" value="1"/>
</dbReference>
<evidence type="ECO:0000256" key="3">
    <source>
        <dbReference type="ARBA" id="ARBA00023163"/>
    </source>
</evidence>
<dbReference type="InterPro" id="IPR009057">
    <property type="entry name" value="Homeodomain-like_sf"/>
</dbReference>
<evidence type="ECO:0000256" key="4">
    <source>
        <dbReference type="PROSITE-ProRule" id="PRU00335"/>
    </source>
</evidence>
<feature type="domain" description="HTH tetR-type" evidence="5">
    <location>
        <begin position="40"/>
        <end position="100"/>
    </location>
</feature>
<dbReference type="Pfam" id="PF17932">
    <property type="entry name" value="TetR_C_24"/>
    <property type="match status" value="1"/>
</dbReference>
<name>A0ABX2TIE3_9PROT</name>
<sequence>MDVDTPAFAARHGLTAEAIAARLFAAHGGRIRVKKPKVAVPNLARLLAAALDIAGRKGFHSMSMRDLAEASGLSMGALYTYIQDKDTLLALILDAVTEAVERVLAPYEPGEEDPRRRLAGLIRRHVLLSDAMQPWFAFAYMEVKAFHREARDHTIAQELATEHLFADAIAAGMRAGVYRADDPVMAAALVKPLLQDWYLKRWKHRRRGTTPDAYAATVTAFVERALGVADGA</sequence>
<keyword evidence="2 4" id="KW-0238">DNA-binding</keyword>
<evidence type="ECO:0000256" key="1">
    <source>
        <dbReference type="ARBA" id="ARBA00023015"/>
    </source>
</evidence>
<dbReference type="InterPro" id="IPR041490">
    <property type="entry name" value="KstR2_TetR_C"/>
</dbReference>
<proteinExistence type="predicted"/>
<organism evidence="6 7">
    <name type="scientific">Azospirillum oleiclasticum</name>
    <dbReference type="NCBI Taxonomy" id="2735135"/>
    <lineage>
        <taxon>Bacteria</taxon>
        <taxon>Pseudomonadati</taxon>
        <taxon>Pseudomonadota</taxon>
        <taxon>Alphaproteobacteria</taxon>
        <taxon>Rhodospirillales</taxon>
        <taxon>Azospirillaceae</taxon>
        <taxon>Azospirillum</taxon>
    </lineage>
</organism>
<dbReference type="InterPro" id="IPR001647">
    <property type="entry name" value="HTH_TetR"/>
</dbReference>
<dbReference type="SUPFAM" id="SSF46689">
    <property type="entry name" value="Homeodomain-like"/>
    <property type="match status" value="1"/>
</dbReference>
<dbReference type="InterPro" id="IPR050109">
    <property type="entry name" value="HTH-type_TetR-like_transc_reg"/>
</dbReference>
<dbReference type="PRINTS" id="PR00455">
    <property type="entry name" value="HTHTETR"/>
</dbReference>
<evidence type="ECO:0000313" key="7">
    <source>
        <dbReference type="Proteomes" id="UP000584642"/>
    </source>
</evidence>
<evidence type="ECO:0000313" key="6">
    <source>
        <dbReference type="EMBL" id="NYZ24119.1"/>
    </source>
</evidence>
<dbReference type="Pfam" id="PF00440">
    <property type="entry name" value="TetR_N"/>
    <property type="match status" value="1"/>
</dbReference>
<accession>A0ABX2TIE3</accession>
<evidence type="ECO:0000256" key="2">
    <source>
        <dbReference type="ARBA" id="ARBA00023125"/>
    </source>
</evidence>
<evidence type="ECO:0000259" key="5">
    <source>
        <dbReference type="PROSITE" id="PS50977"/>
    </source>
</evidence>
<feature type="DNA-binding region" description="H-T-H motif" evidence="4">
    <location>
        <begin position="63"/>
        <end position="82"/>
    </location>
</feature>
<protein>
    <submittedName>
        <fullName evidence="6">TetR/AcrR family transcriptional regulator</fullName>
    </submittedName>
</protein>
<dbReference type="Proteomes" id="UP000584642">
    <property type="component" value="Unassembled WGS sequence"/>
</dbReference>